<reference evidence="9" key="1">
    <citation type="submission" date="2023-04" db="EMBL/GenBank/DDBJ databases">
        <title>Complete genome sequence of Temperatibacter marinus.</title>
        <authorList>
            <person name="Rong J.-C."/>
            <person name="Yi M.-L."/>
            <person name="Zhao Q."/>
        </authorList>
    </citation>
    <scope>NUCLEOTIDE SEQUENCE</scope>
    <source>
        <strain evidence="9">NBRC 110045</strain>
    </source>
</reference>
<evidence type="ECO:0000256" key="1">
    <source>
        <dbReference type="ARBA" id="ARBA00004651"/>
    </source>
</evidence>
<feature type="domain" description="ABC3 transporter permease C-terminal" evidence="7">
    <location>
        <begin position="302"/>
        <end position="416"/>
    </location>
</feature>
<evidence type="ECO:0000256" key="2">
    <source>
        <dbReference type="ARBA" id="ARBA00022475"/>
    </source>
</evidence>
<sequence>MFFNYLLTAYRNIIRDSLFSGINILGLSLGFAASLLIFLFVWSELNYDTWVPKAEKLYRMESTYILSGRGPLPTTTVPAKVAPGIAKDYPSYIEQSTRIARQQIGVKREEKLFNETVNFVDSNFFELFPLTFSQGNRLSIFNDPSAVALSQEMAEKYFGSENPLGQVMSIQISGQTKDLRVAGVFNDLPENSHMDLDVITLLDEEALEAGFPGIMTNWFFPSTFTYFKLREGASLKDLISLLPEFSDRNNIIPPVPSYANIKPREYFQLVPINITDIHLDPRVPFDMKPHGSIYTLYAFSGIAVMLLFIASVNFVNLATARSLKRSKEVALRKTLGARRSQLVTQFMLEAFLTIALAALVALFLVEMSLPLYNDMLNLDLSLKTVLTPMGVVGMAGFVIAMTILSGAYPAFYVSKARPGDVLHSNKSSAHGSVLLRTILVTFQFSISIALISSTVILYQQTRYVLGLNLGYDTENIGVMNLPASPQAFELAKNLQNDIERIDGVEKVGISGGVPVNPAFASFAVFSDAIDSSESTSMQFVASGFGFMETFGIKPLEGRLFSKDFGLDELPIKPGQQGQFKGTVILNKRAVGKVGYTTAKEAVGQVLRISQPDGVQTEMTIVGVIPDVHFGDARLETQPMIFYNLPTFIGTISFKFKGSKMDQVRTDVEQLWRERMPDTPPALQFVEDIQGAQYDADRRQGALLTAFSILTILVAGFGLYGLAAFMAARRTKEVGIRKVLGASVLDIIGLFVWSMSKPILLANIIAWPLAWYFMNQWLTTFTYRIEMTVLPFMLAGVLVSLFGVLTVAGRTLSVARTHPSHALRTE</sequence>
<proteinExistence type="predicted"/>
<evidence type="ECO:0000256" key="3">
    <source>
        <dbReference type="ARBA" id="ARBA00022692"/>
    </source>
</evidence>
<gene>
    <name evidence="9" type="ORF">QGN29_08305</name>
</gene>
<dbReference type="InterPro" id="IPR003838">
    <property type="entry name" value="ABC3_permease_C"/>
</dbReference>
<dbReference type="AlphaFoldDB" id="A0AA52EB96"/>
<keyword evidence="2" id="KW-1003">Cell membrane</keyword>
<dbReference type="Proteomes" id="UP001268683">
    <property type="component" value="Chromosome"/>
</dbReference>
<keyword evidence="5 6" id="KW-0472">Membrane</keyword>
<keyword evidence="3 6" id="KW-0812">Transmembrane</keyword>
<feature type="domain" description="MacB-like periplasmic core" evidence="8">
    <location>
        <begin position="20"/>
        <end position="238"/>
    </location>
</feature>
<feature type="domain" description="ABC3 transporter permease C-terminal" evidence="7">
    <location>
        <begin position="705"/>
        <end position="807"/>
    </location>
</feature>
<dbReference type="PANTHER" id="PTHR30572:SF18">
    <property type="entry name" value="ABC-TYPE MACROLIDE FAMILY EXPORT SYSTEM PERMEASE COMPONENT 2"/>
    <property type="match status" value="1"/>
</dbReference>
<feature type="transmembrane region" description="Helical" evidence="6">
    <location>
        <begin position="788"/>
        <end position="807"/>
    </location>
</feature>
<dbReference type="EMBL" id="CP123872">
    <property type="protein sequence ID" value="WND01560.1"/>
    <property type="molecule type" value="Genomic_DNA"/>
</dbReference>
<evidence type="ECO:0000313" key="10">
    <source>
        <dbReference type="Proteomes" id="UP001268683"/>
    </source>
</evidence>
<keyword evidence="10" id="KW-1185">Reference proteome</keyword>
<dbReference type="RefSeq" id="WP_310797388.1">
    <property type="nucleotide sequence ID" value="NZ_CP123872.1"/>
</dbReference>
<evidence type="ECO:0000256" key="4">
    <source>
        <dbReference type="ARBA" id="ARBA00022989"/>
    </source>
</evidence>
<feature type="transmembrane region" description="Helical" evidence="6">
    <location>
        <begin position="342"/>
        <end position="365"/>
    </location>
</feature>
<organism evidence="9 10">
    <name type="scientific">Temperatibacter marinus</name>
    <dbReference type="NCBI Taxonomy" id="1456591"/>
    <lineage>
        <taxon>Bacteria</taxon>
        <taxon>Pseudomonadati</taxon>
        <taxon>Pseudomonadota</taxon>
        <taxon>Alphaproteobacteria</taxon>
        <taxon>Kordiimonadales</taxon>
        <taxon>Temperatibacteraceae</taxon>
        <taxon>Temperatibacter</taxon>
    </lineage>
</organism>
<evidence type="ECO:0000259" key="7">
    <source>
        <dbReference type="Pfam" id="PF02687"/>
    </source>
</evidence>
<dbReference type="InterPro" id="IPR025857">
    <property type="entry name" value="MacB_PCD"/>
</dbReference>
<dbReference type="KEGG" id="tmk:QGN29_08305"/>
<feature type="transmembrane region" description="Helical" evidence="6">
    <location>
        <begin position="385"/>
        <end position="412"/>
    </location>
</feature>
<evidence type="ECO:0000259" key="8">
    <source>
        <dbReference type="Pfam" id="PF12704"/>
    </source>
</evidence>
<dbReference type="GO" id="GO:0005886">
    <property type="term" value="C:plasma membrane"/>
    <property type="evidence" value="ECO:0007669"/>
    <property type="project" value="UniProtKB-SubCell"/>
</dbReference>
<evidence type="ECO:0000256" key="5">
    <source>
        <dbReference type="ARBA" id="ARBA00023136"/>
    </source>
</evidence>
<evidence type="ECO:0000313" key="9">
    <source>
        <dbReference type="EMBL" id="WND01560.1"/>
    </source>
</evidence>
<dbReference type="Pfam" id="PF12704">
    <property type="entry name" value="MacB_PCD"/>
    <property type="match status" value="1"/>
</dbReference>
<evidence type="ECO:0000256" key="6">
    <source>
        <dbReference type="SAM" id="Phobius"/>
    </source>
</evidence>
<dbReference type="GO" id="GO:0022857">
    <property type="term" value="F:transmembrane transporter activity"/>
    <property type="evidence" value="ECO:0007669"/>
    <property type="project" value="TreeGrafter"/>
</dbReference>
<keyword evidence="4 6" id="KW-1133">Transmembrane helix</keyword>
<feature type="transmembrane region" description="Helical" evidence="6">
    <location>
        <begin position="738"/>
        <end position="768"/>
    </location>
</feature>
<feature type="transmembrane region" description="Helical" evidence="6">
    <location>
        <begin position="433"/>
        <end position="458"/>
    </location>
</feature>
<feature type="transmembrane region" description="Helical" evidence="6">
    <location>
        <begin position="21"/>
        <end position="42"/>
    </location>
</feature>
<feature type="transmembrane region" description="Helical" evidence="6">
    <location>
        <begin position="701"/>
        <end position="726"/>
    </location>
</feature>
<protein>
    <submittedName>
        <fullName evidence="9">ABC transporter permease</fullName>
    </submittedName>
</protein>
<comment type="subcellular location">
    <subcellularLocation>
        <location evidence="1">Cell membrane</location>
        <topology evidence="1">Multi-pass membrane protein</topology>
    </subcellularLocation>
</comment>
<feature type="transmembrane region" description="Helical" evidence="6">
    <location>
        <begin position="294"/>
        <end position="317"/>
    </location>
</feature>
<dbReference type="InterPro" id="IPR050250">
    <property type="entry name" value="Macrolide_Exporter_MacB"/>
</dbReference>
<dbReference type="PANTHER" id="PTHR30572">
    <property type="entry name" value="MEMBRANE COMPONENT OF TRANSPORTER-RELATED"/>
    <property type="match status" value="1"/>
</dbReference>
<accession>A0AA52EB96</accession>
<name>A0AA52EB96_9PROT</name>
<dbReference type="Pfam" id="PF02687">
    <property type="entry name" value="FtsX"/>
    <property type="match status" value="2"/>
</dbReference>